<feature type="binding site" evidence="5 6">
    <location>
        <begin position="26"/>
        <end position="30"/>
    </location>
    <ligand>
        <name>ATP</name>
        <dbReference type="ChEBI" id="CHEBI:30616"/>
    </ligand>
</feature>
<dbReference type="HAMAP" id="MF_00602">
    <property type="entry name" value="Prot_Arg_kinase"/>
    <property type="match status" value="1"/>
</dbReference>
<dbReference type="PANTHER" id="PTHR11547:SF38">
    <property type="entry name" value="ARGININE KINASE 1-RELATED"/>
    <property type="match status" value="1"/>
</dbReference>
<dbReference type="EMBL" id="WBXO01000012">
    <property type="protein sequence ID" value="KAB2951445.1"/>
    <property type="molecule type" value="Genomic_DNA"/>
</dbReference>
<keyword evidence="1 5" id="KW-0808">Transferase</keyword>
<dbReference type="AlphaFoldDB" id="A0A6I0EY17"/>
<comment type="similarity">
    <text evidence="5 6 7">Belongs to the ATP:guanido phosphotransferase family.</text>
</comment>
<organism evidence="9 10">
    <name type="scientific">Heliorestis acidaminivorans</name>
    <dbReference type="NCBI Taxonomy" id="553427"/>
    <lineage>
        <taxon>Bacteria</taxon>
        <taxon>Bacillati</taxon>
        <taxon>Bacillota</taxon>
        <taxon>Clostridia</taxon>
        <taxon>Eubacteriales</taxon>
        <taxon>Heliobacteriaceae</taxon>
        <taxon>Heliorestis</taxon>
    </lineage>
</organism>
<keyword evidence="10" id="KW-1185">Reference proteome</keyword>
<dbReference type="SUPFAM" id="SSF55931">
    <property type="entry name" value="Glutamine synthetase/guanido kinase"/>
    <property type="match status" value="1"/>
</dbReference>
<feature type="domain" description="Phosphagen kinase C-terminal" evidence="8">
    <location>
        <begin position="23"/>
        <end position="255"/>
    </location>
</feature>
<dbReference type="EC" id="2.7.14.1" evidence="5"/>
<feature type="binding site" evidence="5 6">
    <location>
        <begin position="177"/>
        <end position="181"/>
    </location>
    <ligand>
        <name>ATP</name>
        <dbReference type="ChEBI" id="CHEBI:30616"/>
    </ligand>
</feature>
<dbReference type="InterPro" id="IPR000749">
    <property type="entry name" value="ATP-guanido_PTrfase"/>
</dbReference>
<proteinExistence type="inferred from homology"/>
<dbReference type="Pfam" id="PF00217">
    <property type="entry name" value="ATP-gua_Ptrans"/>
    <property type="match status" value="1"/>
</dbReference>
<gene>
    <name evidence="5" type="primary">mcsB</name>
    <name evidence="9" type="ORF">F9B85_12780</name>
</gene>
<comment type="caution">
    <text evidence="9">The sequence shown here is derived from an EMBL/GenBank/DDBJ whole genome shotgun (WGS) entry which is preliminary data.</text>
</comment>
<dbReference type="GO" id="GO:0005615">
    <property type="term" value="C:extracellular space"/>
    <property type="evidence" value="ECO:0007669"/>
    <property type="project" value="TreeGrafter"/>
</dbReference>
<keyword evidence="3 5" id="KW-0418">Kinase</keyword>
<evidence type="ECO:0000256" key="3">
    <source>
        <dbReference type="ARBA" id="ARBA00022777"/>
    </source>
</evidence>
<evidence type="ECO:0000256" key="6">
    <source>
        <dbReference type="PROSITE-ProRule" id="PRU00843"/>
    </source>
</evidence>
<dbReference type="Proteomes" id="UP000468766">
    <property type="component" value="Unassembled WGS sequence"/>
</dbReference>
<reference evidence="9 10" key="1">
    <citation type="submission" date="2019-10" db="EMBL/GenBank/DDBJ databases">
        <title>Whole-genome sequence of the extremophile Heliorestis acidaminivorans DSM 24790.</title>
        <authorList>
            <person name="Kyndt J.A."/>
            <person name="Meyer T.E."/>
        </authorList>
    </citation>
    <scope>NUCLEOTIDE SEQUENCE [LARGE SCALE GENOMIC DNA]</scope>
    <source>
        <strain evidence="9 10">DSM 24790</strain>
    </source>
</reference>
<evidence type="ECO:0000313" key="9">
    <source>
        <dbReference type="EMBL" id="KAB2951445.1"/>
    </source>
</evidence>
<name>A0A6I0EY17_9FIRM</name>
<dbReference type="InterPro" id="IPR014746">
    <property type="entry name" value="Gln_synth/guanido_kin_cat_dom"/>
</dbReference>
<evidence type="ECO:0000256" key="2">
    <source>
        <dbReference type="ARBA" id="ARBA00022741"/>
    </source>
</evidence>
<dbReference type="GO" id="GO:0005524">
    <property type="term" value="F:ATP binding"/>
    <property type="evidence" value="ECO:0007669"/>
    <property type="project" value="UniProtKB-UniRule"/>
</dbReference>
<dbReference type="GO" id="GO:0004111">
    <property type="term" value="F:creatine kinase activity"/>
    <property type="evidence" value="ECO:0007669"/>
    <property type="project" value="InterPro"/>
</dbReference>
<comment type="function">
    <text evidence="5">Catalyzes the specific phosphorylation of arginine residues in proteins.</text>
</comment>
<sequence>MYESFVNKALSKWMEGTGDEGDIVISSRIRLARNLSTLPFPHLLNSTDAKKVVTMIHDALQSLQAQEEEKDLVFINLLELQPMERAILVDKHLISPQHADEVAGRGLIVSLDESVSILINEEDHLRIQCLYPGLELEKVWNQASKVDDLFESQLDFAFDEKLGYLTACPTNVGTGMRASVMMHLPALVMTNQASRVLASLTQLGMTVRGLFGEGTEATGNLFQISNQVTLGRSEEEIISNLLVVAKQLIDQERMARHLLLKETKKQLEDQVWRAYGILTHARVISSQEAMSLLSKVRLGTDMGMIKTVSPQTLNEMLVLTRPAFLQKVKGKDISAFERDAQRATIIREKLLTEPLNQ</sequence>
<feature type="binding site" evidence="5 6">
    <location>
        <position position="126"/>
    </location>
    <ligand>
        <name>ATP</name>
        <dbReference type="ChEBI" id="CHEBI:30616"/>
    </ligand>
</feature>
<dbReference type="PROSITE" id="PS51510">
    <property type="entry name" value="PHOSPHAGEN_KINASE_C"/>
    <property type="match status" value="1"/>
</dbReference>
<dbReference type="OrthoDB" id="9791353at2"/>
<protein>
    <recommendedName>
        <fullName evidence="5">Protein-arginine kinase</fullName>
        <ecNumber evidence="5">2.7.14.1</ecNumber>
    </recommendedName>
</protein>
<dbReference type="CDD" id="cd07930">
    <property type="entry name" value="bacterial_phosphagen_kinase"/>
    <property type="match status" value="1"/>
</dbReference>
<feature type="binding site" evidence="5 6">
    <location>
        <position position="92"/>
    </location>
    <ligand>
        <name>ATP</name>
        <dbReference type="ChEBI" id="CHEBI:30616"/>
    </ligand>
</feature>
<dbReference type="InterPro" id="IPR023660">
    <property type="entry name" value="Arg_Kinase"/>
</dbReference>
<evidence type="ECO:0000256" key="7">
    <source>
        <dbReference type="RuleBase" id="RU000505"/>
    </source>
</evidence>
<dbReference type="RefSeq" id="WP_151621558.1">
    <property type="nucleotide sequence ID" value="NZ_WBXO01000012.1"/>
</dbReference>
<keyword evidence="5" id="KW-0021">Allosteric enzyme</keyword>
<dbReference type="PANTHER" id="PTHR11547">
    <property type="entry name" value="ARGININE OR CREATINE KINASE"/>
    <property type="match status" value="1"/>
</dbReference>
<keyword evidence="2 5" id="KW-0547">Nucleotide-binding</keyword>
<evidence type="ECO:0000256" key="1">
    <source>
        <dbReference type="ARBA" id="ARBA00022679"/>
    </source>
</evidence>
<dbReference type="InterPro" id="IPR022414">
    <property type="entry name" value="ATP-guanido_PTrfase_cat"/>
</dbReference>
<feature type="binding site" evidence="5 6">
    <location>
        <begin position="208"/>
        <end position="213"/>
    </location>
    <ligand>
        <name>ATP</name>
        <dbReference type="ChEBI" id="CHEBI:30616"/>
    </ligand>
</feature>
<dbReference type="PROSITE" id="PS00112">
    <property type="entry name" value="PHOSPHAGEN_KINASE"/>
    <property type="match status" value="1"/>
</dbReference>
<dbReference type="NCBIfam" id="NF002194">
    <property type="entry name" value="PRK01059.1-4"/>
    <property type="match status" value="1"/>
</dbReference>
<evidence type="ECO:0000256" key="5">
    <source>
        <dbReference type="HAMAP-Rule" id="MF_00602"/>
    </source>
</evidence>
<dbReference type="GO" id="GO:1990424">
    <property type="term" value="F:protein arginine kinase activity"/>
    <property type="evidence" value="ECO:0007669"/>
    <property type="project" value="UniProtKB-EC"/>
</dbReference>
<dbReference type="Gene3D" id="3.30.590.10">
    <property type="entry name" value="Glutamine synthetase/guanido kinase, catalytic domain"/>
    <property type="match status" value="1"/>
</dbReference>
<comment type="activity regulation">
    <text evidence="5">Appears to be allosterically activated by the binding of pArg-containing polypeptides to the pArg-binding pocket localized in the C-terminal domain of McsB.</text>
</comment>
<keyword evidence="4 5" id="KW-0067">ATP-binding</keyword>
<evidence type="ECO:0000256" key="4">
    <source>
        <dbReference type="ARBA" id="ARBA00022840"/>
    </source>
</evidence>
<comment type="catalytic activity">
    <reaction evidence="5">
        <text>L-arginyl-[protein] + ATP = N(omega)-phospho-L-arginyl-[protein] + ADP + H(+)</text>
        <dbReference type="Rhea" id="RHEA:43384"/>
        <dbReference type="Rhea" id="RHEA-COMP:10532"/>
        <dbReference type="Rhea" id="RHEA-COMP:10533"/>
        <dbReference type="ChEBI" id="CHEBI:15378"/>
        <dbReference type="ChEBI" id="CHEBI:29965"/>
        <dbReference type="ChEBI" id="CHEBI:30616"/>
        <dbReference type="ChEBI" id="CHEBI:83226"/>
        <dbReference type="ChEBI" id="CHEBI:456216"/>
        <dbReference type="EC" id="2.7.14.1"/>
    </reaction>
</comment>
<dbReference type="GO" id="GO:0046314">
    <property type="term" value="P:phosphocreatine biosynthetic process"/>
    <property type="evidence" value="ECO:0007669"/>
    <property type="project" value="InterPro"/>
</dbReference>
<dbReference type="InterPro" id="IPR022415">
    <property type="entry name" value="ATP-guanido_PTrfase_AS"/>
</dbReference>
<accession>A0A6I0EY17</accession>
<evidence type="ECO:0000313" key="10">
    <source>
        <dbReference type="Proteomes" id="UP000468766"/>
    </source>
</evidence>
<evidence type="ECO:0000259" key="8">
    <source>
        <dbReference type="PROSITE" id="PS51510"/>
    </source>
</evidence>
<feature type="short sequence motif" description="RDXXRA motif of the pArg binding pocket involved in allosteric regulation" evidence="5">
    <location>
        <begin position="338"/>
        <end position="343"/>
    </location>
</feature>